<accession>A0A4Q9KYV0</accession>
<dbReference type="CDD" id="cd18809">
    <property type="entry name" value="SF1_C_RecD"/>
    <property type="match status" value="1"/>
</dbReference>
<evidence type="ECO:0000259" key="4">
    <source>
        <dbReference type="Pfam" id="PF21530"/>
    </source>
</evidence>
<keyword evidence="1" id="KW-0227">DNA damage</keyword>
<dbReference type="Gene3D" id="3.40.50.300">
    <property type="entry name" value="P-loop containing nucleotide triphosphate hydrolases"/>
    <property type="match status" value="1"/>
</dbReference>
<dbReference type="PANTHER" id="PTHR10492">
    <property type="match status" value="1"/>
</dbReference>
<keyword evidence="1 5" id="KW-0347">Helicase</keyword>
<dbReference type="SUPFAM" id="SSF52540">
    <property type="entry name" value="P-loop containing nucleoside triphosphate hydrolases"/>
    <property type="match status" value="2"/>
</dbReference>
<dbReference type="Proteomes" id="UP000292362">
    <property type="component" value="Unassembled WGS sequence"/>
</dbReference>
<gene>
    <name evidence="5" type="ORF">CWI37_1088p0010</name>
</gene>
<dbReference type="GO" id="GO:0005524">
    <property type="term" value="F:ATP binding"/>
    <property type="evidence" value="ECO:0007669"/>
    <property type="project" value="UniProtKB-KW"/>
</dbReference>
<feature type="domain" description="DNA helicase Pif1-like 2B" evidence="4">
    <location>
        <begin position="595"/>
        <end position="629"/>
    </location>
</feature>
<comment type="caution">
    <text evidence="5">The sequence shown here is derived from an EMBL/GenBank/DDBJ whole genome shotgun (WGS) entry which is preliminary data.</text>
</comment>
<comment type="catalytic activity">
    <reaction evidence="1">
        <text>ATP + H2O = ADP + phosphate + H(+)</text>
        <dbReference type="Rhea" id="RHEA:13065"/>
        <dbReference type="ChEBI" id="CHEBI:15377"/>
        <dbReference type="ChEBI" id="CHEBI:15378"/>
        <dbReference type="ChEBI" id="CHEBI:30616"/>
        <dbReference type="ChEBI" id="CHEBI:43474"/>
        <dbReference type="ChEBI" id="CHEBI:456216"/>
        <dbReference type="EC" id="5.6.2.3"/>
    </reaction>
</comment>
<dbReference type="GO" id="GO:0043139">
    <property type="term" value="F:5'-3' DNA helicase activity"/>
    <property type="evidence" value="ECO:0007669"/>
    <property type="project" value="UniProtKB-EC"/>
</dbReference>
<organism evidence="5 6">
    <name type="scientific">Hamiltosporidium tvaerminnensis</name>
    <dbReference type="NCBI Taxonomy" id="1176355"/>
    <lineage>
        <taxon>Eukaryota</taxon>
        <taxon>Fungi</taxon>
        <taxon>Fungi incertae sedis</taxon>
        <taxon>Microsporidia</taxon>
        <taxon>Dubosqiidae</taxon>
        <taxon>Hamiltosporidium</taxon>
    </lineage>
</organism>
<keyword evidence="1" id="KW-0233">DNA recombination</keyword>
<feature type="domain" description="Helitron helicase-like" evidence="3">
    <location>
        <begin position="103"/>
        <end position="224"/>
    </location>
</feature>
<comment type="similarity">
    <text evidence="1">Belongs to the helicase family.</text>
</comment>
<dbReference type="InterPro" id="IPR027417">
    <property type="entry name" value="P-loop_NTPase"/>
</dbReference>
<dbReference type="FunFam" id="3.40.50.300:FF:002884">
    <property type="entry name" value="ATP-dependent DNA helicase"/>
    <property type="match status" value="1"/>
</dbReference>
<dbReference type="VEuPathDB" id="MicrosporidiaDB:CWI37_1088p0010"/>
<keyword evidence="1" id="KW-0234">DNA repair</keyword>
<dbReference type="Pfam" id="PF14214">
    <property type="entry name" value="Helitron_like_N"/>
    <property type="match status" value="1"/>
</dbReference>
<dbReference type="InterPro" id="IPR025476">
    <property type="entry name" value="Helitron_helicase-like"/>
</dbReference>
<sequence>MPIHLNFSKNIRSSNSAFAFVSIGANIKIPQGSGPFCYRIHGQMYHISGTLHPDKNHSRQYAQLYIFDEDVANNERINEPANKTCYLRLMEKISDVMKSNPFACAFKMMYGVEEAQKYLKPNIETQIVMEIRIILPLTFSSSPRNMKQKYQDAMAIVRKYGKPDLFITMTCNPNYAEISENLDANEKRENRPDLVDRVFREKHKALMADIIKNKIFGKVKAYCYPRDAALIDKMVWAEIHDKNTHPGLFSIITKNMIHGPCGFLSYSPCMVENICRLTTDKNVWNETLNDAVTMKIPKNIRDLFAYIYLFTYVTDISKFMTNHKDNLIEDYCHFHRHPVEEFFELSVSYALNNISRILNTHGKRCRDFGLEDPLTSLLPLCATFDEEENFNYEETLNEEQRIAFEQIMTTLNNSNNEKSFFLDGLGGSGKTYLYKALYYTIKRTKLLHKGRTYHSRFKVPLILNETSVCAFALQSIDRLLRDIQYKSRVSFGGKVIIKGGDYRQCLLVIPGAQASDLMNTDGLEETLIEIPSHMISKDIFGEVQFVNTIYKFSKKVILTHTNEEVDKINQSEKTYLSTDSLISDDTDDVTNYSIEFLNSLTPFGTPLHALYLQKGAIIMLLRNLNTESGIDLTSDAGLPFQLKRRQFPIRLAFAMIINKAQGQTLYKVGIFLPTPDFGHRQLYVAFSRVRSLNDVKVYIKDTAEQGKILPGSDKIFTKNVVYKAVFEN</sequence>
<dbReference type="InterPro" id="IPR049163">
    <property type="entry name" value="Pif1-like_2B_dom"/>
</dbReference>
<evidence type="ECO:0000256" key="1">
    <source>
        <dbReference type="RuleBase" id="RU363044"/>
    </source>
</evidence>
<dbReference type="Pfam" id="PF21530">
    <property type="entry name" value="Pif1_2B_dom"/>
    <property type="match status" value="1"/>
</dbReference>
<reference evidence="5 6" key="1">
    <citation type="submission" date="2017-12" db="EMBL/GenBank/DDBJ databases">
        <authorList>
            <person name="Pombert J.-F."/>
            <person name="Haag K.L."/>
            <person name="Ebert D."/>
        </authorList>
    </citation>
    <scope>NUCLEOTIDE SEQUENCE [LARGE SCALE GENOMIC DNA]</scope>
    <source>
        <strain evidence="5">FI-OER-3-3</strain>
    </source>
</reference>
<dbReference type="EC" id="5.6.2.3" evidence="1"/>
<dbReference type="PANTHER" id="PTHR10492:SF57">
    <property type="entry name" value="ATP-DEPENDENT DNA HELICASE"/>
    <property type="match status" value="1"/>
</dbReference>
<keyword evidence="1" id="KW-0378">Hydrolase</keyword>
<dbReference type="GO" id="GO:0006281">
    <property type="term" value="P:DNA repair"/>
    <property type="evidence" value="ECO:0007669"/>
    <property type="project" value="UniProtKB-KW"/>
</dbReference>
<evidence type="ECO:0000259" key="2">
    <source>
        <dbReference type="Pfam" id="PF05970"/>
    </source>
</evidence>
<protein>
    <recommendedName>
        <fullName evidence="1">ATP-dependent DNA helicase</fullName>
        <ecNumber evidence="1">5.6.2.3</ecNumber>
    </recommendedName>
</protein>
<proteinExistence type="inferred from homology"/>
<comment type="cofactor">
    <cofactor evidence="1">
        <name>Mg(2+)</name>
        <dbReference type="ChEBI" id="CHEBI:18420"/>
    </cofactor>
</comment>
<dbReference type="GO" id="GO:0016887">
    <property type="term" value="F:ATP hydrolysis activity"/>
    <property type="evidence" value="ECO:0007669"/>
    <property type="project" value="RHEA"/>
</dbReference>
<dbReference type="Pfam" id="PF05970">
    <property type="entry name" value="PIF1"/>
    <property type="match status" value="1"/>
</dbReference>
<dbReference type="InterPro" id="IPR010285">
    <property type="entry name" value="DNA_helicase_pif1-like_DEAD"/>
</dbReference>
<evidence type="ECO:0000313" key="6">
    <source>
        <dbReference type="Proteomes" id="UP000292362"/>
    </source>
</evidence>
<keyword evidence="1" id="KW-0547">Nucleotide-binding</keyword>
<dbReference type="AlphaFoldDB" id="A0A4Q9KYV0"/>
<dbReference type="GO" id="GO:0006310">
    <property type="term" value="P:DNA recombination"/>
    <property type="evidence" value="ECO:0007669"/>
    <property type="project" value="UniProtKB-KW"/>
</dbReference>
<name>A0A4Q9KYV0_9MICR</name>
<keyword evidence="1" id="KW-0067">ATP-binding</keyword>
<evidence type="ECO:0000259" key="3">
    <source>
        <dbReference type="Pfam" id="PF14214"/>
    </source>
</evidence>
<feature type="domain" description="DNA helicase Pif1-like DEAD-box helicase" evidence="2">
    <location>
        <begin position="396"/>
        <end position="471"/>
    </location>
</feature>
<dbReference type="GO" id="GO:0000723">
    <property type="term" value="P:telomere maintenance"/>
    <property type="evidence" value="ECO:0007669"/>
    <property type="project" value="InterPro"/>
</dbReference>
<dbReference type="EMBL" id="PITJ01001088">
    <property type="protein sequence ID" value="TBU00179.1"/>
    <property type="molecule type" value="Genomic_DNA"/>
</dbReference>
<evidence type="ECO:0000313" key="5">
    <source>
        <dbReference type="EMBL" id="TBU00179.1"/>
    </source>
</evidence>